<dbReference type="AlphaFoldDB" id="A0A0C7R1K1"/>
<dbReference type="Proteomes" id="UP000049127">
    <property type="component" value="Unassembled WGS sequence"/>
</dbReference>
<dbReference type="GO" id="GO:0006508">
    <property type="term" value="P:proteolysis"/>
    <property type="evidence" value="ECO:0007669"/>
    <property type="project" value="UniProtKB-KW"/>
</dbReference>
<feature type="transmembrane region" description="Helical" evidence="1">
    <location>
        <begin position="7"/>
        <end position="31"/>
    </location>
</feature>
<evidence type="ECO:0000313" key="4">
    <source>
        <dbReference type="Proteomes" id="UP000049127"/>
    </source>
</evidence>
<evidence type="ECO:0000259" key="2">
    <source>
        <dbReference type="Pfam" id="PF02517"/>
    </source>
</evidence>
<keyword evidence="1" id="KW-1133">Transmembrane helix</keyword>
<keyword evidence="1" id="KW-0812">Transmembrane</keyword>
<feature type="transmembrane region" description="Helical" evidence="1">
    <location>
        <begin position="124"/>
        <end position="143"/>
    </location>
</feature>
<gene>
    <name evidence="3" type="ORF">R28058_04031</name>
</gene>
<dbReference type="EMBL" id="CEKZ01000003">
    <property type="protein sequence ID" value="CEQ02670.1"/>
    <property type="molecule type" value="Genomic_DNA"/>
</dbReference>
<feature type="transmembrane region" description="Helical" evidence="1">
    <location>
        <begin position="226"/>
        <end position="246"/>
    </location>
</feature>
<keyword evidence="3" id="KW-0378">Hydrolase</keyword>
<feature type="transmembrane region" description="Helical" evidence="1">
    <location>
        <begin position="178"/>
        <end position="195"/>
    </location>
</feature>
<evidence type="ECO:0000313" key="3">
    <source>
        <dbReference type="EMBL" id="CEQ02670.1"/>
    </source>
</evidence>
<dbReference type="GO" id="GO:0080120">
    <property type="term" value="P:CAAX-box protein maturation"/>
    <property type="evidence" value="ECO:0007669"/>
    <property type="project" value="UniProtKB-ARBA"/>
</dbReference>
<protein>
    <submittedName>
        <fullName evidence="3">CAAX amino terminal protease family protein</fullName>
    </submittedName>
</protein>
<dbReference type="GO" id="GO:0004175">
    <property type="term" value="F:endopeptidase activity"/>
    <property type="evidence" value="ECO:0007669"/>
    <property type="project" value="UniProtKB-ARBA"/>
</dbReference>
<reference evidence="3 4" key="1">
    <citation type="submission" date="2015-01" db="EMBL/GenBank/DDBJ databases">
        <authorList>
            <person name="Aslett A.Martin."/>
            <person name="De Silva Nishadi"/>
        </authorList>
    </citation>
    <scope>NUCLEOTIDE SEQUENCE [LARGE SCALE GENOMIC DNA]</scope>
    <source>
        <strain evidence="3 4">R28058</strain>
    </source>
</reference>
<feature type="transmembrane region" description="Helical" evidence="1">
    <location>
        <begin position="83"/>
        <end position="104"/>
    </location>
</feature>
<proteinExistence type="predicted"/>
<dbReference type="InterPro" id="IPR052710">
    <property type="entry name" value="CAAX_protease"/>
</dbReference>
<keyword evidence="3" id="KW-0645">Protease</keyword>
<feature type="transmembrane region" description="Helical" evidence="1">
    <location>
        <begin position="43"/>
        <end position="63"/>
    </location>
</feature>
<dbReference type="RefSeq" id="WP_055341330.1">
    <property type="nucleotide sequence ID" value="NZ_CDNI01000003.1"/>
</dbReference>
<dbReference type="PANTHER" id="PTHR36435:SF1">
    <property type="entry name" value="CAAX AMINO TERMINAL PROTEASE FAMILY PROTEIN"/>
    <property type="match status" value="1"/>
</dbReference>
<feature type="transmembrane region" description="Helical" evidence="1">
    <location>
        <begin position="202"/>
        <end position="220"/>
    </location>
</feature>
<dbReference type="PANTHER" id="PTHR36435">
    <property type="entry name" value="SLR1288 PROTEIN"/>
    <property type="match status" value="1"/>
</dbReference>
<name>A0A0C7R1K1_PARSO</name>
<keyword evidence="1" id="KW-0472">Membrane</keyword>
<sequence>MKKILKSIGLCLGLLALNVIMTNIVSSIFAIFTKNPNGLNQNLYTLVFIGDLITLILVHFIFLDFNKKILSKDIFKKISIKDAINISLFGIGCSTVLLILSGILSQIFPDYKNVVNQIQLASNYWSQLILAIVLIPIYEEIFFRRVIFGYLKEKYNLIGAVIGQALVFGLAHGNIVQGIYTFILGIALALIYVYSESLVGSIIVHIIFNLLGVLVIPKLIDVNPAMIYLIIIFGIICIGISISKIFKKYENVLY</sequence>
<feature type="transmembrane region" description="Helical" evidence="1">
    <location>
        <begin position="155"/>
        <end position="172"/>
    </location>
</feature>
<accession>A0A0C7R1K1</accession>
<feature type="domain" description="CAAX prenyl protease 2/Lysostaphin resistance protein A-like" evidence="2">
    <location>
        <begin position="123"/>
        <end position="211"/>
    </location>
</feature>
<organism evidence="3 4">
    <name type="scientific">Paraclostridium sordellii</name>
    <name type="common">Clostridium sordellii</name>
    <dbReference type="NCBI Taxonomy" id="1505"/>
    <lineage>
        <taxon>Bacteria</taxon>
        <taxon>Bacillati</taxon>
        <taxon>Bacillota</taxon>
        <taxon>Clostridia</taxon>
        <taxon>Peptostreptococcales</taxon>
        <taxon>Peptostreptococcaceae</taxon>
        <taxon>Paraclostridium</taxon>
    </lineage>
</organism>
<dbReference type="InterPro" id="IPR003675">
    <property type="entry name" value="Rce1/LyrA-like_dom"/>
</dbReference>
<dbReference type="Pfam" id="PF02517">
    <property type="entry name" value="Rce1-like"/>
    <property type="match status" value="1"/>
</dbReference>
<evidence type="ECO:0000256" key="1">
    <source>
        <dbReference type="SAM" id="Phobius"/>
    </source>
</evidence>